<feature type="domain" description="CheW-like" evidence="1">
    <location>
        <begin position="10"/>
        <end position="154"/>
    </location>
</feature>
<dbReference type="PROSITE" id="PS50851">
    <property type="entry name" value="CHEW"/>
    <property type="match status" value="1"/>
</dbReference>
<organism evidence="2 4">
    <name type="scientific">Pseudoalteromonas maricaloris</name>
    <dbReference type="NCBI Taxonomy" id="184924"/>
    <lineage>
        <taxon>Bacteria</taxon>
        <taxon>Pseudomonadati</taxon>
        <taxon>Pseudomonadota</taxon>
        <taxon>Gammaproteobacteria</taxon>
        <taxon>Alteromonadales</taxon>
        <taxon>Pseudoalteromonadaceae</taxon>
        <taxon>Pseudoalteromonas</taxon>
    </lineage>
</organism>
<evidence type="ECO:0000313" key="4">
    <source>
        <dbReference type="Proteomes" id="UP000646877"/>
    </source>
</evidence>
<dbReference type="PANTHER" id="PTHR22617:SF41">
    <property type="entry name" value="CHEMOTAXIS SIGNAL TRANSDUCTION SYSTEM ADAPTOR PROTEIN CHEW"/>
    <property type="match status" value="1"/>
</dbReference>
<dbReference type="GO" id="GO:0006935">
    <property type="term" value="P:chemotaxis"/>
    <property type="evidence" value="ECO:0007669"/>
    <property type="project" value="InterPro"/>
</dbReference>
<dbReference type="SUPFAM" id="SSF50341">
    <property type="entry name" value="CheW-like"/>
    <property type="match status" value="1"/>
</dbReference>
<dbReference type="GO" id="GO:0007165">
    <property type="term" value="P:signal transduction"/>
    <property type="evidence" value="ECO:0007669"/>
    <property type="project" value="InterPro"/>
</dbReference>
<keyword evidence="5" id="KW-1185">Reference proteome</keyword>
<dbReference type="InterPro" id="IPR002545">
    <property type="entry name" value="CheW-lke_dom"/>
</dbReference>
<dbReference type="Gene3D" id="2.40.50.180">
    <property type="entry name" value="CheA-289, Domain 4"/>
    <property type="match status" value="1"/>
</dbReference>
<dbReference type="EMBL" id="CP137578">
    <property type="protein sequence ID" value="WOX26938.1"/>
    <property type="molecule type" value="Genomic_DNA"/>
</dbReference>
<evidence type="ECO:0000313" key="3">
    <source>
        <dbReference type="EMBL" id="WOX26938.1"/>
    </source>
</evidence>
<dbReference type="AlphaFoldDB" id="A0A8I2H9R8"/>
<accession>A0A8I2H9R8</accession>
<dbReference type="RefSeq" id="WP_039495898.1">
    <property type="nucleotide sequence ID" value="NZ_CBCSDF010000006.1"/>
</dbReference>
<dbReference type="Proteomes" id="UP000646877">
    <property type="component" value="Unassembled WGS sequence"/>
</dbReference>
<dbReference type="GO" id="GO:0005829">
    <property type="term" value="C:cytosol"/>
    <property type="evidence" value="ECO:0007669"/>
    <property type="project" value="TreeGrafter"/>
</dbReference>
<evidence type="ECO:0000259" key="1">
    <source>
        <dbReference type="PROSITE" id="PS50851"/>
    </source>
</evidence>
<reference evidence="3 5" key="2">
    <citation type="submission" date="2023-10" db="EMBL/GenBank/DDBJ databases">
        <title>To unveil natural product biosynthetic capacity in Pseudoalteromonas.</title>
        <authorList>
            <person name="Wang J."/>
        </authorList>
    </citation>
    <scope>NUCLEOTIDE SEQUENCE [LARGE SCALE GENOMIC DNA]</scope>
    <source>
        <strain evidence="3 5">DSM 15914</strain>
    </source>
</reference>
<dbReference type="Proteomes" id="UP001304419">
    <property type="component" value="Chromosome 1"/>
</dbReference>
<dbReference type="PANTHER" id="PTHR22617">
    <property type="entry name" value="CHEMOTAXIS SENSOR HISTIDINE KINASE-RELATED"/>
    <property type="match status" value="1"/>
</dbReference>
<sequence length="171" mass="18857">MQAITENTQSLQYLTFQSRQDCYAIEILSIKEIIELGSVTKVPLMPEFIKGVINLRGSVVPVIDLSARLCGEVIEVGRRTCIIICEFCISDNLIEMGVIVDGVNEVIEVDAKDLTNSPQFGAQIRADFIASMVRRGDELLIALDLEKVLSVEEMAELIELSERGSHLGESA</sequence>
<protein>
    <submittedName>
        <fullName evidence="2 3">Chemotaxis protein CheW</fullName>
    </submittedName>
</protein>
<evidence type="ECO:0000313" key="2">
    <source>
        <dbReference type="EMBL" id="NLR23589.1"/>
    </source>
</evidence>
<dbReference type="InterPro" id="IPR036061">
    <property type="entry name" value="CheW-like_dom_sf"/>
</dbReference>
<dbReference type="EMBL" id="WEIA01000017">
    <property type="protein sequence ID" value="NLR23589.1"/>
    <property type="molecule type" value="Genomic_DNA"/>
</dbReference>
<dbReference type="SMART" id="SM00260">
    <property type="entry name" value="CheW"/>
    <property type="match status" value="1"/>
</dbReference>
<dbReference type="Gene3D" id="2.30.30.40">
    <property type="entry name" value="SH3 Domains"/>
    <property type="match status" value="1"/>
</dbReference>
<proteinExistence type="predicted"/>
<name>A0A8I2H9R8_9GAMM</name>
<reference evidence="2" key="1">
    <citation type="submission" date="2019-10" db="EMBL/GenBank/DDBJ databases">
        <authorList>
            <person name="Paulsen S."/>
        </authorList>
    </citation>
    <scope>NUCLEOTIDE SEQUENCE</scope>
    <source>
        <strain evidence="2">LMG 19692</strain>
    </source>
</reference>
<evidence type="ECO:0000313" key="5">
    <source>
        <dbReference type="Proteomes" id="UP001304419"/>
    </source>
</evidence>
<gene>
    <name evidence="2" type="ORF">F9Y85_20160</name>
    <name evidence="3" type="ORF">R5H13_09665</name>
</gene>
<dbReference type="Pfam" id="PF01584">
    <property type="entry name" value="CheW"/>
    <property type="match status" value="1"/>
</dbReference>
<dbReference type="InterPro" id="IPR039315">
    <property type="entry name" value="CheW"/>
</dbReference>